<reference evidence="1 2" key="1">
    <citation type="submission" date="2016-11" db="EMBL/GenBank/DDBJ databases">
        <authorList>
            <person name="Jaros S."/>
            <person name="Januszkiewicz K."/>
            <person name="Wedrychowicz H."/>
        </authorList>
    </citation>
    <scope>NUCLEOTIDE SEQUENCE [LARGE SCALE GENOMIC DNA]</scope>
    <source>
        <strain evidence="1 2">GAS242</strain>
    </source>
</reference>
<gene>
    <name evidence="1" type="ORF">SAMN05444169_1253</name>
</gene>
<proteinExistence type="predicted"/>
<protein>
    <submittedName>
        <fullName evidence="1">Uncharacterized protein</fullName>
    </submittedName>
</protein>
<dbReference type="AlphaFoldDB" id="A0A1M5I3C5"/>
<accession>A0A1M5I3C5</accession>
<sequence length="39" mass="4468">MLFTANRDKPRSALQKFIAAEIDTFVSEWEKADRSSPNP</sequence>
<evidence type="ECO:0000313" key="2">
    <source>
        <dbReference type="Proteomes" id="UP000190675"/>
    </source>
</evidence>
<name>A0A1M5I3C5_9BRAD</name>
<organism evidence="1 2">
    <name type="scientific">Bradyrhizobium erythrophlei</name>
    <dbReference type="NCBI Taxonomy" id="1437360"/>
    <lineage>
        <taxon>Bacteria</taxon>
        <taxon>Pseudomonadati</taxon>
        <taxon>Pseudomonadota</taxon>
        <taxon>Alphaproteobacteria</taxon>
        <taxon>Hyphomicrobiales</taxon>
        <taxon>Nitrobacteraceae</taxon>
        <taxon>Bradyrhizobium</taxon>
    </lineage>
</organism>
<dbReference type="EMBL" id="LT670818">
    <property type="protein sequence ID" value="SHG22786.1"/>
    <property type="molecule type" value="Genomic_DNA"/>
</dbReference>
<evidence type="ECO:0000313" key="1">
    <source>
        <dbReference type="EMBL" id="SHG22786.1"/>
    </source>
</evidence>
<dbReference type="Proteomes" id="UP000190675">
    <property type="component" value="Chromosome I"/>
</dbReference>